<evidence type="ECO:0000259" key="5">
    <source>
        <dbReference type="PROSITE" id="PS51123"/>
    </source>
</evidence>
<evidence type="ECO:0000313" key="6">
    <source>
        <dbReference type="EMBL" id="MFD0948833.1"/>
    </source>
</evidence>
<dbReference type="PRINTS" id="PR01023">
    <property type="entry name" value="NAFLGMOTY"/>
</dbReference>
<protein>
    <submittedName>
        <fullName evidence="6">OmpA family protein</fullName>
    </submittedName>
</protein>
<dbReference type="PANTHER" id="PTHR30329">
    <property type="entry name" value="STATOR ELEMENT OF FLAGELLAR MOTOR COMPLEX"/>
    <property type="match status" value="1"/>
</dbReference>
<dbReference type="InterPro" id="IPR039567">
    <property type="entry name" value="Gly-zipper"/>
</dbReference>
<evidence type="ECO:0000256" key="4">
    <source>
        <dbReference type="PROSITE-ProRule" id="PRU00473"/>
    </source>
</evidence>
<reference evidence="7" key="1">
    <citation type="journal article" date="2019" name="Int. J. Syst. Evol. Microbiol.">
        <title>The Global Catalogue of Microorganisms (GCM) 10K type strain sequencing project: providing services to taxonomists for standard genome sequencing and annotation.</title>
        <authorList>
            <consortium name="The Broad Institute Genomics Platform"/>
            <consortium name="The Broad Institute Genome Sequencing Center for Infectious Disease"/>
            <person name="Wu L."/>
            <person name="Ma J."/>
        </authorList>
    </citation>
    <scope>NUCLEOTIDE SEQUENCE [LARGE SCALE GENOMIC DNA]</scope>
    <source>
        <strain evidence="7">CCUG 63419</strain>
    </source>
</reference>
<dbReference type="InterPro" id="IPR036737">
    <property type="entry name" value="OmpA-like_sf"/>
</dbReference>
<dbReference type="PROSITE" id="PS51257">
    <property type="entry name" value="PROKAR_LIPOPROTEIN"/>
    <property type="match status" value="1"/>
</dbReference>
<evidence type="ECO:0000256" key="3">
    <source>
        <dbReference type="ARBA" id="ARBA00023237"/>
    </source>
</evidence>
<proteinExistence type="predicted"/>
<name>A0ABW3HBN4_9GAMM</name>
<dbReference type="InterPro" id="IPR006664">
    <property type="entry name" value="OMP_bac"/>
</dbReference>
<dbReference type="Proteomes" id="UP001597044">
    <property type="component" value="Unassembled WGS sequence"/>
</dbReference>
<evidence type="ECO:0000256" key="1">
    <source>
        <dbReference type="ARBA" id="ARBA00004442"/>
    </source>
</evidence>
<comment type="caution">
    <text evidence="6">The sequence shown here is derived from an EMBL/GenBank/DDBJ whole genome shotgun (WGS) entry which is preliminary data.</text>
</comment>
<dbReference type="PRINTS" id="PR01021">
    <property type="entry name" value="OMPADOMAIN"/>
</dbReference>
<keyword evidence="7" id="KW-1185">Reference proteome</keyword>
<keyword evidence="2 4" id="KW-0472">Membrane</keyword>
<dbReference type="PANTHER" id="PTHR30329:SF21">
    <property type="entry name" value="LIPOPROTEIN YIAD-RELATED"/>
    <property type="match status" value="1"/>
</dbReference>
<evidence type="ECO:0000256" key="2">
    <source>
        <dbReference type="ARBA" id="ARBA00023136"/>
    </source>
</evidence>
<evidence type="ECO:0000313" key="7">
    <source>
        <dbReference type="Proteomes" id="UP001597044"/>
    </source>
</evidence>
<dbReference type="CDD" id="cd07185">
    <property type="entry name" value="OmpA_C-like"/>
    <property type="match status" value="1"/>
</dbReference>
<organism evidence="6 7">
    <name type="scientific">Paraperlucidibaca wandonensis</name>
    <dbReference type="NCBI Taxonomy" id="1268273"/>
    <lineage>
        <taxon>Bacteria</taxon>
        <taxon>Pseudomonadati</taxon>
        <taxon>Pseudomonadota</taxon>
        <taxon>Gammaproteobacteria</taxon>
        <taxon>Moraxellales</taxon>
        <taxon>Moraxellaceae</taxon>
        <taxon>Paraperlucidibaca</taxon>
    </lineage>
</organism>
<dbReference type="PROSITE" id="PS51123">
    <property type="entry name" value="OMPA_2"/>
    <property type="match status" value="1"/>
</dbReference>
<dbReference type="InterPro" id="IPR006665">
    <property type="entry name" value="OmpA-like"/>
</dbReference>
<dbReference type="Gene3D" id="3.30.1330.60">
    <property type="entry name" value="OmpA-like domain"/>
    <property type="match status" value="1"/>
</dbReference>
<dbReference type="EMBL" id="JBHTIT010000001">
    <property type="protein sequence ID" value="MFD0948833.1"/>
    <property type="molecule type" value="Genomic_DNA"/>
</dbReference>
<dbReference type="RefSeq" id="WP_340675189.1">
    <property type="nucleotide sequence ID" value="NZ_JBHTIT010000001.1"/>
</dbReference>
<dbReference type="InterPro" id="IPR050330">
    <property type="entry name" value="Bact_OuterMem_StrucFunc"/>
</dbReference>
<dbReference type="Pfam" id="PF00691">
    <property type="entry name" value="OmpA"/>
    <property type="match status" value="1"/>
</dbReference>
<comment type="subcellular location">
    <subcellularLocation>
        <location evidence="1">Cell outer membrane</location>
    </subcellularLocation>
</comment>
<feature type="domain" description="OmpA-like" evidence="5">
    <location>
        <begin position="102"/>
        <end position="219"/>
    </location>
</feature>
<accession>A0ABW3HBN4</accession>
<gene>
    <name evidence="6" type="ORF">ACFQ0F_00230</name>
</gene>
<keyword evidence="3" id="KW-0998">Cell outer membrane</keyword>
<dbReference type="SUPFAM" id="SSF103088">
    <property type="entry name" value="OmpA-like"/>
    <property type="match status" value="1"/>
</dbReference>
<dbReference type="Pfam" id="PF13488">
    <property type="entry name" value="Gly-zipper_Omp"/>
    <property type="match status" value="1"/>
</dbReference>
<sequence length="220" mass="22692">MRLMMIAMAAGAMVLAGCTTNPYTGERQVAKGTYGAAIGAAIGCGIATATTKHGKRNERCLQGAAIGGVTGGGVGVYMDVQEKKLRDRLAGVGVGIQRDKNTGIITLIMPGNITFATAQSGVRSDFYPVLDAVADVLKEYDETSITVSGHTDNVGAASYNQTLSQQRASSVAGYLVSRGVAGNRVSAIGSGMNQPIASNANEAGRSQNRRVEVVINPPRG</sequence>